<dbReference type="RefSeq" id="WP_166506044.1">
    <property type="nucleotide sequence ID" value="NZ_JAKNTL010000002.1"/>
</dbReference>
<keyword evidence="1" id="KW-0805">Transcription regulation</keyword>
<dbReference type="EMBL" id="LN650648">
    <property type="protein sequence ID" value="CEI74090.1"/>
    <property type="molecule type" value="Genomic_DNA"/>
</dbReference>
<organism evidence="5 6">
    <name type="scientific">Romboutsia hominis</name>
    <dbReference type="NCBI Taxonomy" id="1507512"/>
    <lineage>
        <taxon>Bacteria</taxon>
        <taxon>Bacillati</taxon>
        <taxon>Bacillota</taxon>
        <taxon>Clostridia</taxon>
        <taxon>Peptostreptococcales</taxon>
        <taxon>Peptostreptococcaceae</taxon>
        <taxon>Romboutsia</taxon>
    </lineage>
</organism>
<protein>
    <submittedName>
        <fullName evidence="5">HTH-type transcriptional regulator MalR</fullName>
    </submittedName>
</protein>
<dbReference type="InterPro" id="IPR046335">
    <property type="entry name" value="LacI/GalR-like_sensor"/>
</dbReference>
<evidence type="ECO:0000313" key="5">
    <source>
        <dbReference type="EMBL" id="CEI74090.1"/>
    </source>
</evidence>
<dbReference type="PROSITE" id="PS50932">
    <property type="entry name" value="HTH_LACI_2"/>
    <property type="match status" value="1"/>
</dbReference>
<dbReference type="Gene3D" id="3.40.50.2300">
    <property type="match status" value="2"/>
</dbReference>
<dbReference type="Pfam" id="PF13377">
    <property type="entry name" value="Peripla_BP_3"/>
    <property type="match status" value="1"/>
</dbReference>
<dbReference type="AlphaFoldDB" id="A0A2P2BUP4"/>
<dbReference type="SUPFAM" id="SSF47413">
    <property type="entry name" value="lambda repressor-like DNA-binding domains"/>
    <property type="match status" value="1"/>
</dbReference>
<evidence type="ECO:0000259" key="4">
    <source>
        <dbReference type="PROSITE" id="PS50932"/>
    </source>
</evidence>
<accession>A0A2P2BUP4</accession>
<dbReference type="KEGG" id="rhom:FRIFI_2568"/>
<keyword evidence="2" id="KW-0238">DNA-binding</keyword>
<evidence type="ECO:0000256" key="2">
    <source>
        <dbReference type="ARBA" id="ARBA00023125"/>
    </source>
</evidence>
<keyword evidence="6" id="KW-1185">Reference proteome</keyword>
<evidence type="ECO:0000256" key="3">
    <source>
        <dbReference type="ARBA" id="ARBA00023163"/>
    </source>
</evidence>
<dbReference type="PANTHER" id="PTHR30146">
    <property type="entry name" value="LACI-RELATED TRANSCRIPTIONAL REPRESSOR"/>
    <property type="match status" value="1"/>
</dbReference>
<evidence type="ECO:0000256" key="1">
    <source>
        <dbReference type="ARBA" id="ARBA00023015"/>
    </source>
</evidence>
<keyword evidence="3" id="KW-0804">Transcription</keyword>
<sequence>MKAITIKDIAKKCGVGVSTVSRAINNHPDINEETRRMIMEVIKESNFIPNNSARNLKLSDTKTIGVLIKGIDNPFFQNMIKVFEEEIQNRKYTFILHRVDSSQDEVEVALELIKEKRLKGIVFLGGSFSHQEDKLQEIKIPFVLSTIAITDNVDKNLYSSVSVDDVYESKKIVDFLCDNGHKKIAILASYSTDMSISNLRLEGYRKSLRSRNIPINENLIRYTWDSPNSYSMENGYNLTKELINSKEEFTAIYAISDSMAIGACKAILESGKRIPEDYSVVGFDGLDITYYYNPSITTIRQPIEEMAKETTKILFDLINKKSKNQHKIFEGKLLVRQSTSKLDK</sequence>
<proteinExistence type="predicted"/>
<name>A0A2P2BUP4_9FIRM</name>
<dbReference type="Proteomes" id="UP000245695">
    <property type="component" value="Chromosome 1"/>
</dbReference>
<dbReference type="Gene3D" id="1.10.260.40">
    <property type="entry name" value="lambda repressor-like DNA-binding domains"/>
    <property type="match status" value="1"/>
</dbReference>
<dbReference type="InterPro" id="IPR000843">
    <property type="entry name" value="HTH_LacI"/>
</dbReference>
<feature type="domain" description="HTH lacI-type" evidence="4">
    <location>
        <begin position="4"/>
        <end position="58"/>
    </location>
</feature>
<evidence type="ECO:0000313" key="6">
    <source>
        <dbReference type="Proteomes" id="UP000245695"/>
    </source>
</evidence>
<dbReference type="InterPro" id="IPR010982">
    <property type="entry name" value="Lambda_DNA-bd_dom_sf"/>
</dbReference>
<dbReference type="InterPro" id="IPR028082">
    <property type="entry name" value="Peripla_BP_I"/>
</dbReference>
<reference evidence="5 6" key="1">
    <citation type="submission" date="2014-09" db="EMBL/GenBank/DDBJ databases">
        <authorList>
            <person name="Hornung B.V."/>
        </authorList>
    </citation>
    <scope>NUCLEOTIDE SEQUENCE [LARGE SCALE GENOMIC DNA]</scope>
    <source>
        <strain evidence="5 6">FRIFI</strain>
    </source>
</reference>
<dbReference type="SUPFAM" id="SSF53822">
    <property type="entry name" value="Periplasmic binding protein-like I"/>
    <property type="match status" value="1"/>
</dbReference>
<dbReference type="CDD" id="cd06267">
    <property type="entry name" value="PBP1_LacI_sugar_binding-like"/>
    <property type="match status" value="1"/>
</dbReference>
<dbReference type="GO" id="GO:0000976">
    <property type="term" value="F:transcription cis-regulatory region binding"/>
    <property type="evidence" value="ECO:0007669"/>
    <property type="project" value="TreeGrafter"/>
</dbReference>
<dbReference type="CDD" id="cd01392">
    <property type="entry name" value="HTH_LacI"/>
    <property type="match status" value="1"/>
</dbReference>
<dbReference type="PANTHER" id="PTHR30146:SF109">
    <property type="entry name" value="HTH-TYPE TRANSCRIPTIONAL REGULATOR GALS"/>
    <property type="match status" value="1"/>
</dbReference>
<dbReference type="GO" id="GO:0003700">
    <property type="term" value="F:DNA-binding transcription factor activity"/>
    <property type="evidence" value="ECO:0007669"/>
    <property type="project" value="TreeGrafter"/>
</dbReference>
<gene>
    <name evidence="5" type="ORF">FRIFI_2568</name>
</gene>
<dbReference type="SMART" id="SM00354">
    <property type="entry name" value="HTH_LACI"/>
    <property type="match status" value="1"/>
</dbReference>
<dbReference type="Pfam" id="PF00356">
    <property type="entry name" value="LacI"/>
    <property type="match status" value="1"/>
</dbReference>